<dbReference type="AlphaFoldDB" id="A0A4Y2FTZ2"/>
<comment type="caution">
    <text evidence="2">The sequence shown here is derived from an EMBL/GenBank/DDBJ whole genome shotgun (WGS) entry which is preliminary data.</text>
</comment>
<evidence type="ECO:0000256" key="1">
    <source>
        <dbReference type="SAM" id="MobiDB-lite"/>
    </source>
</evidence>
<accession>A0A4Y2FTZ2</accession>
<evidence type="ECO:0000313" key="2">
    <source>
        <dbReference type="EMBL" id="GBM43829.1"/>
    </source>
</evidence>
<proteinExistence type="predicted"/>
<keyword evidence="3" id="KW-1185">Reference proteome</keyword>
<feature type="region of interest" description="Disordered" evidence="1">
    <location>
        <begin position="1"/>
        <end position="34"/>
    </location>
</feature>
<feature type="compositionally biased region" description="Basic residues" evidence="1">
    <location>
        <begin position="17"/>
        <end position="34"/>
    </location>
</feature>
<organism evidence="2 3">
    <name type="scientific">Araneus ventricosus</name>
    <name type="common">Orbweaver spider</name>
    <name type="synonym">Epeira ventricosa</name>
    <dbReference type="NCBI Taxonomy" id="182803"/>
    <lineage>
        <taxon>Eukaryota</taxon>
        <taxon>Metazoa</taxon>
        <taxon>Ecdysozoa</taxon>
        <taxon>Arthropoda</taxon>
        <taxon>Chelicerata</taxon>
        <taxon>Arachnida</taxon>
        <taxon>Araneae</taxon>
        <taxon>Araneomorphae</taxon>
        <taxon>Entelegynae</taxon>
        <taxon>Araneoidea</taxon>
        <taxon>Araneidae</taxon>
        <taxon>Araneus</taxon>
    </lineage>
</organism>
<name>A0A4Y2FTZ2_ARAVE</name>
<reference evidence="2 3" key="1">
    <citation type="journal article" date="2019" name="Sci. Rep.">
        <title>Orb-weaving spider Araneus ventricosus genome elucidates the spidroin gene catalogue.</title>
        <authorList>
            <person name="Kono N."/>
            <person name="Nakamura H."/>
            <person name="Ohtoshi R."/>
            <person name="Moran D.A.P."/>
            <person name="Shinohara A."/>
            <person name="Yoshida Y."/>
            <person name="Fujiwara M."/>
            <person name="Mori M."/>
            <person name="Tomita M."/>
            <person name="Arakawa K."/>
        </authorList>
    </citation>
    <scope>NUCLEOTIDE SEQUENCE [LARGE SCALE GENOMIC DNA]</scope>
</reference>
<evidence type="ECO:0000313" key="3">
    <source>
        <dbReference type="Proteomes" id="UP000499080"/>
    </source>
</evidence>
<protein>
    <submittedName>
        <fullName evidence="2">Uncharacterized protein</fullName>
    </submittedName>
</protein>
<dbReference type="EMBL" id="BGPR01001044">
    <property type="protein sequence ID" value="GBM43829.1"/>
    <property type="molecule type" value="Genomic_DNA"/>
</dbReference>
<feature type="compositionally biased region" description="Basic and acidic residues" evidence="1">
    <location>
        <begin position="57"/>
        <end position="68"/>
    </location>
</feature>
<gene>
    <name evidence="2" type="ORF">AVEN_166226_1</name>
</gene>
<dbReference type="Proteomes" id="UP000499080">
    <property type="component" value="Unassembled WGS sequence"/>
</dbReference>
<sequence>MVMETDALFTNMSENTKHKKQEKQHLHKLATRANRNSRIRAATFQYCSASNSLIADTSDKTPKRDSKGIRNQQVQRPVNTLKVQRRLNTLLIRARR</sequence>
<feature type="region of interest" description="Disordered" evidence="1">
    <location>
        <begin position="55"/>
        <end position="77"/>
    </location>
</feature>